<dbReference type="SMART" id="SM00248">
    <property type="entry name" value="ANK"/>
    <property type="match status" value="15"/>
</dbReference>
<dbReference type="PROSITE" id="PS50088">
    <property type="entry name" value="ANK_REPEAT"/>
    <property type="match status" value="4"/>
</dbReference>
<organism evidence="5 6">
    <name type="scientific">Blastomyces silverae</name>
    <dbReference type="NCBI Taxonomy" id="2060906"/>
    <lineage>
        <taxon>Eukaryota</taxon>
        <taxon>Fungi</taxon>
        <taxon>Dikarya</taxon>
        <taxon>Ascomycota</taxon>
        <taxon>Pezizomycotina</taxon>
        <taxon>Eurotiomycetes</taxon>
        <taxon>Eurotiomycetidae</taxon>
        <taxon>Onygenales</taxon>
        <taxon>Ajellomycetaceae</taxon>
        <taxon>Blastomyces</taxon>
    </lineage>
</organism>
<accession>A0A0H1B8C9</accession>
<keyword evidence="6" id="KW-1185">Reference proteome</keyword>
<dbReference type="SUPFAM" id="SSF48403">
    <property type="entry name" value="Ankyrin repeat"/>
    <property type="match status" value="3"/>
</dbReference>
<dbReference type="EMBL" id="LDEV01002853">
    <property type="protein sequence ID" value="KLJ07298.1"/>
    <property type="molecule type" value="Genomic_DNA"/>
</dbReference>
<keyword evidence="1" id="KW-0677">Repeat</keyword>
<reference evidence="6" key="1">
    <citation type="journal article" date="2015" name="PLoS Genet.">
        <title>The dynamic genome and transcriptome of the human fungal pathogen Blastomyces and close relative Emmonsia.</title>
        <authorList>
            <person name="Munoz J.F."/>
            <person name="Gauthier G.M."/>
            <person name="Desjardins C.A."/>
            <person name="Gallo J.E."/>
            <person name="Holder J."/>
            <person name="Sullivan T.D."/>
            <person name="Marty A.J."/>
            <person name="Carmen J.C."/>
            <person name="Chen Z."/>
            <person name="Ding L."/>
            <person name="Gujja S."/>
            <person name="Magrini V."/>
            <person name="Misas E."/>
            <person name="Mitreva M."/>
            <person name="Priest M."/>
            <person name="Saif S."/>
            <person name="Whiston E.A."/>
            <person name="Young S."/>
            <person name="Zeng Q."/>
            <person name="Goldman W.E."/>
            <person name="Mardis E.R."/>
            <person name="Taylor J.W."/>
            <person name="McEwen J.G."/>
            <person name="Clay O.K."/>
            <person name="Klein B.S."/>
            <person name="Cuomo C.A."/>
        </authorList>
    </citation>
    <scope>NUCLEOTIDE SEQUENCE [LARGE SCALE GENOMIC DNA]</scope>
    <source>
        <strain evidence="6">UAMH 139</strain>
    </source>
</reference>
<dbReference type="InterPro" id="IPR036770">
    <property type="entry name" value="Ankyrin_rpt-contain_sf"/>
</dbReference>
<name>A0A0H1B8C9_9EURO</name>
<feature type="region of interest" description="Disordered" evidence="4">
    <location>
        <begin position="831"/>
        <end position="851"/>
    </location>
</feature>
<comment type="caution">
    <text evidence="5">The sequence shown here is derived from an EMBL/GenBank/DDBJ whole genome shotgun (WGS) entry which is preliminary data.</text>
</comment>
<feature type="repeat" description="ANK" evidence="3">
    <location>
        <begin position="481"/>
        <end position="514"/>
    </location>
</feature>
<dbReference type="PANTHER" id="PTHR24198">
    <property type="entry name" value="ANKYRIN REPEAT AND PROTEIN KINASE DOMAIN-CONTAINING PROTEIN"/>
    <property type="match status" value="1"/>
</dbReference>
<dbReference type="Proteomes" id="UP000053573">
    <property type="component" value="Unassembled WGS sequence"/>
</dbReference>
<evidence type="ECO:0000256" key="3">
    <source>
        <dbReference type="PROSITE-ProRule" id="PRU00023"/>
    </source>
</evidence>
<dbReference type="PRINTS" id="PR01415">
    <property type="entry name" value="ANKYRIN"/>
</dbReference>
<evidence type="ECO:0000256" key="4">
    <source>
        <dbReference type="SAM" id="MobiDB-lite"/>
    </source>
</evidence>
<feature type="repeat" description="ANK" evidence="3">
    <location>
        <begin position="515"/>
        <end position="548"/>
    </location>
</feature>
<dbReference type="Pfam" id="PF12796">
    <property type="entry name" value="Ank_2"/>
    <property type="match status" value="4"/>
</dbReference>
<sequence>MSLATLPAELLLTIASYLIKPSDLLTLLLQNRYTYSVLHSTLYTNDINHHGCSALKWAARHNRVATAEHSLEHGADKVLSASYRKDKNVVRGEAFWASSNVKEESFGVAHVPGRNPDLYPYSDTPFSLAAKAGSVDVLRLLIRWNGGIVPQVLEREIVRGSQAGSSVPLLFLAAERGHLGVVRMLLEEFGVDKGVDVNVVDQTGKNCLGRVVLGTRLFRGEGRTEVGEGEREGERGEINNKWVAVSRLLLEHGANINHKAEKGRTPLALAAHSSAVPDACEPVARLLLENGADPSLQDTVERRTPLMHAVRKENEWLVRLLLEYASHCGGGRGIGLNKRDYKHMTPLNHAAVRGNEVIFRLLLEQEEVHPDAGDRHGHTPLASAVFRQHGNIVRMLLEHHRRVDVNRRTDVEQWTTPFIKSISIPHMDIFRLFLTLSDPNINALDSTGTPVLTLAMKTGYDVVVLELLEREGIIADQRDKKGMTPLMHAVMTGMYEIVEALVFRADVDINARDHAGRTPLFHVWSSPGSMKIARLLVDSGADVNARNYKDETPFVAAWRRRDFDLVVFLLEAGAKPTWVQEEIDDVGVFHPSKLFQLAMEDGHATSAEHALVMIANSGLPDPTISPDEHGRTPLCIAALRGQHRLVEVLLAHSRGEFERSAQPIALILAAMNGHDSVVRHFLSAESNGPDPSQGYMDLLEAMRHGYHEVVKMFNEVRHNSPPAYPSWLPLFVAALYGHEQVVKMFIASDSATEARKMVAAQSGNVTKIEDGNVPGGGSVDLTPLWLAAEHVWATGGGISSTKFVQYQLPHRLNSGGCESKEGRLGSPLELEGERIPRGEVQNVPDSDIISS</sequence>
<dbReference type="Pfam" id="PF13637">
    <property type="entry name" value="Ank_4"/>
    <property type="match status" value="1"/>
</dbReference>
<keyword evidence="2 3" id="KW-0040">ANK repeat</keyword>
<evidence type="ECO:0000256" key="1">
    <source>
        <dbReference type="ARBA" id="ARBA00022737"/>
    </source>
</evidence>
<protein>
    <submittedName>
        <fullName evidence="5">Uncharacterized protein</fullName>
    </submittedName>
</protein>
<feature type="repeat" description="ANK" evidence="3">
    <location>
        <begin position="376"/>
        <end position="408"/>
    </location>
</feature>
<evidence type="ECO:0000313" key="6">
    <source>
        <dbReference type="Proteomes" id="UP000053573"/>
    </source>
</evidence>
<evidence type="ECO:0000256" key="2">
    <source>
        <dbReference type="ARBA" id="ARBA00023043"/>
    </source>
</evidence>
<evidence type="ECO:0000313" key="5">
    <source>
        <dbReference type="EMBL" id="KLJ07298.1"/>
    </source>
</evidence>
<dbReference type="OrthoDB" id="4187387at2759"/>
<dbReference type="InterPro" id="IPR002110">
    <property type="entry name" value="Ankyrin_rpt"/>
</dbReference>
<gene>
    <name evidence="5" type="ORF">EMPG_17211</name>
</gene>
<dbReference type="AlphaFoldDB" id="A0A0H1B8C9"/>
<dbReference type="PANTHER" id="PTHR24198:SF165">
    <property type="entry name" value="ANKYRIN REPEAT-CONTAINING PROTEIN-RELATED"/>
    <property type="match status" value="1"/>
</dbReference>
<dbReference type="Pfam" id="PF00023">
    <property type="entry name" value="Ank"/>
    <property type="match status" value="1"/>
</dbReference>
<dbReference type="PROSITE" id="PS50297">
    <property type="entry name" value="ANK_REP_REGION"/>
    <property type="match status" value="1"/>
</dbReference>
<feature type="repeat" description="ANK" evidence="3">
    <location>
        <begin position="262"/>
        <end position="299"/>
    </location>
</feature>
<proteinExistence type="predicted"/>
<dbReference type="Gene3D" id="1.25.40.20">
    <property type="entry name" value="Ankyrin repeat-containing domain"/>
    <property type="match status" value="4"/>
</dbReference>
<dbReference type="STRING" id="2060906.A0A0H1B8C9"/>